<keyword evidence="3 5" id="KW-1133">Transmembrane helix</keyword>
<feature type="transmembrane region" description="Helical" evidence="5">
    <location>
        <begin position="402"/>
        <end position="421"/>
    </location>
</feature>
<feature type="transmembrane region" description="Helical" evidence="5">
    <location>
        <begin position="85"/>
        <end position="111"/>
    </location>
</feature>
<evidence type="ECO:0000256" key="1">
    <source>
        <dbReference type="ARBA" id="ARBA00004141"/>
    </source>
</evidence>
<feature type="transmembrane region" description="Helical" evidence="5">
    <location>
        <begin position="466"/>
        <end position="488"/>
    </location>
</feature>
<sequence>MANRDEEILTQSQCLVEKPEKAVTYEESSLVDTANGQPNENKAREALGYKEEGNAGFMLSVFNLMNAILGSGILGLSYAMAQLGFVGFFIICLAVAVLAYFAIHLLLSLCAKTGVKSYERLGYRAFGTPGKLVTAVCILMQNIGAMSSYMFIIKNQLPSVLHTIICAAADTPEECPNLYGEDVPWYLNGNMMVIIVVVCVVAPLASLKSIEFLGYTSGFSITCMVFFTIIIVSKYFIGVEDCPLFDDAIANGTWETSTEATCNLKFARLKFYEIPFSAPIWDAENSKISDECGTTYKMPGPYCNLEAQECGASAFVMNEKTVYAMPTMTFSFVCHTAILPIFAELKSGSHAEMKKVSKTSLGSCFLLYFIAALFGYFTFYNYVQSDLLLTYNHSDPTNPLTLVVRVCVLIGVILTLPLTHFPARKAVNFLFFPKHPFAWTRHLGIMAALLALCVTLVINVPDIREIFGFVGASASGSLIFILPSLFYIKIQRDEKLPFFESLKETRLLMASFCFLVFGCIFSLMTLGIMTAAKLS</sequence>
<comment type="subcellular location">
    <subcellularLocation>
        <location evidence="1">Membrane</location>
        <topology evidence="1">Multi-pass membrane protein</topology>
    </subcellularLocation>
</comment>
<feature type="transmembrane region" description="Helical" evidence="5">
    <location>
        <begin position="323"/>
        <end position="343"/>
    </location>
</feature>
<keyword evidence="4 5" id="KW-0472">Membrane</keyword>
<dbReference type="EMBL" id="FN654628">
    <property type="protein sequence ID" value="CBY35444.1"/>
    <property type="molecule type" value="Genomic_DNA"/>
</dbReference>
<feature type="transmembrane region" description="Helical" evidence="5">
    <location>
        <begin position="508"/>
        <end position="532"/>
    </location>
</feature>
<evidence type="ECO:0000256" key="5">
    <source>
        <dbReference type="SAM" id="Phobius"/>
    </source>
</evidence>
<name>E4YIY3_OIKDI</name>
<evidence type="ECO:0000256" key="2">
    <source>
        <dbReference type="ARBA" id="ARBA00022692"/>
    </source>
</evidence>
<evidence type="ECO:0000256" key="3">
    <source>
        <dbReference type="ARBA" id="ARBA00022989"/>
    </source>
</evidence>
<dbReference type="GO" id="GO:0005886">
    <property type="term" value="C:plasma membrane"/>
    <property type="evidence" value="ECO:0007669"/>
    <property type="project" value="TreeGrafter"/>
</dbReference>
<protein>
    <recommendedName>
        <fullName evidence="6">Amino acid transporter transmembrane domain-containing protein</fullName>
    </recommendedName>
</protein>
<feature type="transmembrane region" description="Helical" evidence="5">
    <location>
        <begin position="442"/>
        <end position="460"/>
    </location>
</feature>
<dbReference type="Proteomes" id="UP000011014">
    <property type="component" value="Unassembled WGS sequence"/>
</dbReference>
<gene>
    <name evidence="7" type="ORF">GSOID_T00027256001</name>
</gene>
<dbReference type="AlphaFoldDB" id="E4YIY3"/>
<organism evidence="7">
    <name type="scientific">Oikopleura dioica</name>
    <name type="common">Tunicate</name>
    <dbReference type="NCBI Taxonomy" id="34765"/>
    <lineage>
        <taxon>Eukaryota</taxon>
        <taxon>Metazoa</taxon>
        <taxon>Chordata</taxon>
        <taxon>Tunicata</taxon>
        <taxon>Appendicularia</taxon>
        <taxon>Copelata</taxon>
        <taxon>Oikopleuridae</taxon>
        <taxon>Oikopleura</taxon>
    </lineage>
</organism>
<feature type="domain" description="Amino acid transporter transmembrane" evidence="6">
    <location>
        <begin position="301"/>
        <end position="524"/>
    </location>
</feature>
<evidence type="ECO:0000256" key="4">
    <source>
        <dbReference type="ARBA" id="ARBA00023136"/>
    </source>
</evidence>
<dbReference type="PANTHER" id="PTHR22950">
    <property type="entry name" value="AMINO ACID TRANSPORTER"/>
    <property type="match status" value="1"/>
</dbReference>
<proteinExistence type="predicted"/>
<feature type="transmembrane region" description="Helical" evidence="5">
    <location>
        <begin position="212"/>
        <end position="237"/>
    </location>
</feature>
<dbReference type="PANTHER" id="PTHR22950:SF702">
    <property type="entry name" value="AMINO ACID TRANSPORTER PROTEIN"/>
    <property type="match status" value="1"/>
</dbReference>
<feature type="domain" description="Amino acid transporter transmembrane" evidence="6">
    <location>
        <begin position="55"/>
        <end position="239"/>
    </location>
</feature>
<evidence type="ECO:0000313" key="7">
    <source>
        <dbReference type="EMBL" id="CBY35444.1"/>
    </source>
</evidence>
<feature type="transmembrane region" description="Helical" evidence="5">
    <location>
        <begin position="364"/>
        <end position="382"/>
    </location>
</feature>
<feature type="transmembrane region" description="Helical" evidence="5">
    <location>
        <begin position="185"/>
        <end position="205"/>
    </location>
</feature>
<feature type="transmembrane region" description="Helical" evidence="5">
    <location>
        <begin position="57"/>
        <end position="79"/>
    </location>
</feature>
<dbReference type="Pfam" id="PF01490">
    <property type="entry name" value="Aa_trans"/>
    <property type="match status" value="2"/>
</dbReference>
<evidence type="ECO:0000259" key="6">
    <source>
        <dbReference type="Pfam" id="PF01490"/>
    </source>
</evidence>
<dbReference type="GO" id="GO:0015186">
    <property type="term" value="F:L-glutamine transmembrane transporter activity"/>
    <property type="evidence" value="ECO:0007669"/>
    <property type="project" value="TreeGrafter"/>
</dbReference>
<keyword evidence="2 5" id="KW-0812">Transmembrane</keyword>
<reference evidence="7" key="1">
    <citation type="journal article" date="2010" name="Science">
        <title>Plasticity of animal genome architecture unmasked by rapid evolution of a pelagic tunicate.</title>
        <authorList>
            <person name="Denoeud F."/>
            <person name="Henriet S."/>
            <person name="Mungpakdee S."/>
            <person name="Aury J.M."/>
            <person name="Da Silva C."/>
            <person name="Brinkmann H."/>
            <person name="Mikhaleva J."/>
            <person name="Olsen L.C."/>
            <person name="Jubin C."/>
            <person name="Canestro C."/>
            <person name="Bouquet J.M."/>
            <person name="Danks G."/>
            <person name="Poulain J."/>
            <person name="Campsteijn C."/>
            <person name="Adamski M."/>
            <person name="Cross I."/>
            <person name="Yadetie F."/>
            <person name="Muffato M."/>
            <person name="Louis A."/>
            <person name="Butcher S."/>
            <person name="Tsagkogeorga G."/>
            <person name="Konrad A."/>
            <person name="Singh S."/>
            <person name="Jensen M.F."/>
            <person name="Cong E.H."/>
            <person name="Eikeseth-Otteraa H."/>
            <person name="Noel B."/>
            <person name="Anthouard V."/>
            <person name="Porcel B.M."/>
            <person name="Kachouri-Lafond R."/>
            <person name="Nishino A."/>
            <person name="Ugolini M."/>
            <person name="Chourrout P."/>
            <person name="Nishida H."/>
            <person name="Aasland R."/>
            <person name="Huzurbazar S."/>
            <person name="Westhof E."/>
            <person name="Delsuc F."/>
            <person name="Lehrach H."/>
            <person name="Reinhardt R."/>
            <person name="Weissenbach J."/>
            <person name="Roy S.W."/>
            <person name="Artiguenave F."/>
            <person name="Postlethwait J.H."/>
            <person name="Manak J.R."/>
            <person name="Thompson E.M."/>
            <person name="Jaillon O."/>
            <person name="Du Pasquier L."/>
            <person name="Boudinot P."/>
            <person name="Liberles D.A."/>
            <person name="Volff J.N."/>
            <person name="Philippe H."/>
            <person name="Lenhard B."/>
            <person name="Roest Crollius H."/>
            <person name="Wincker P."/>
            <person name="Chourrout D."/>
        </authorList>
    </citation>
    <scope>NUCLEOTIDE SEQUENCE [LARGE SCALE GENOMIC DNA]</scope>
</reference>
<dbReference type="InterPro" id="IPR013057">
    <property type="entry name" value="AA_transpt_TM"/>
</dbReference>
<accession>E4YIY3</accession>